<dbReference type="GO" id="GO:0005576">
    <property type="term" value="C:extracellular region"/>
    <property type="evidence" value="ECO:0007669"/>
    <property type="project" value="InterPro"/>
</dbReference>
<dbReference type="PROSITE" id="PS50940">
    <property type="entry name" value="CHIT_BIND_II"/>
    <property type="match status" value="3"/>
</dbReference>
<evidence type="ECO:0000256" key="4">
    <source>
        <dbReference type="ARBA" id="ARBA00023157"/>
    </source>
</evidence>
<protein>
    <recommendedName>
        <fullName evidence="7">Chitin-binding type-2 domain-containing protein</fullName>
    </recommendedName>
</protein>
<feature type="domain" description="Chitin-binding type-2" evidence="7">
    <location>
        <begin position="215"/>
        <end position="271"/>
    </location>
</feature>
<dbReference type="PANTHER" id="PTHR23301">
    <property type="entry name" value="CHITIN BINDING PERITROPHIN-A"/>
    <property type="match status" value="1"/>
</dbReference>
<dbReference type="Gene3D" id="2.170.140.10">
    <property type="entry name" value="Chitin binding domain"/>
    <property type="match status" value="3"/>
</dbReference>
<dbReference type="SUPFAM" id="SSF57625">
    <property type="entry name" value="Invertebrate chitin-binding proteins"/>
    <property type="match status" value="3"/>
</dbReference>
<dbReference type="EMBL" id="CADCXV010000777">
    <property type="protein sequence ID" value="CAB0035293.1"/>
    <property type="molecule type" value="Genomic_DNA"/>
</dbReference>
<keyword evidence="9" id="KW-1185">Reference proteome</keyword>
<feature type="domain" description="Chitin-binding type-2" evidence="7">
    <location>
        <begin position="158"/>
        <end position="214"/>
    </location>
</feature>
<dbReference type="PANTHER" id="PTHR23301:SF108">
    <property type="entry name" value="OBSTRACTOR D"/>
    <property type="match status" value="1"/>
</dbReference>
<keyword evidence="5" id="KW-0325">Glycoprotein</keyword>
<keyword evidence="2" id="KW-0732">Signal</keyword>
<dbReference type="Pfam" id="PF01607">
    <property type="entry name" value="CBM_14"/>
    <property type="match status" value="3"/>
</dbReference>
<dbReference type="OrthoDB" id="6059830at2759"/>
<evidence type="ECO:0000313" key="9">
    <source>
        <dbReference type="Proteomes" id="UP000479190"/>
    </source>
</evidence>
<proteinExistence type="predicted"/>
<dbReference type="InterPro" id="IPR002557">
    <property type="entry name" value="Chitin-bd_dom"/>
</dbReference>
<feature type="compositionally biased region" description="Low complexity" evidence="6">
    <location>
        <begin position="309"/>
        <end position="343"/>
    </location>
</feature>
<gene>
    <name evidence="8" type="ORF">TBRA_LOCUS7191</name>
</gene>
<evidence type="ECO:0000256" key="3">
    <source>
        <dbReference type="ARBA" id="ARBA00022737"/>
    </source>
</evidence>
<dbReference type="AlphaFoldDB" id="A0A6H5IBB2"/>
<name>A0A6H5IBB2_9HYME</name>
<evidence type="ECO:0000256" key="2">
    <source>
        <dbReference type="ARBA" id="ARBA00022729"/>
    </source>
</evidence>
<dbReference type="SMART" id="SM00494">
    <property type="entry name" value="ChtBD2"/>
    <property type="match status" value="3"/>
</dbReference>
<evidence type="ECO:0000256" key="1">
    <source>
        <dbReference type="ARBA" id="ARBA00022669"/>
    </source>
</evidence>
<sequence>MALYLQNSIGILLAKEMVITYLRFVFYKRESTQLFLRHKVVNELLILEKIKTRHFVSEYSFRFCNSNCVCDETLNGKLRSIGQKQQQEDPCQTKTRVVGDVEYCDRYWECVNGRPELFDCPNGLVFAGKHRGVTEGCDYPWRANYCEGKRQANPPIQAEHCDWLYGIFGHETSCTRYWTCWNGTATEQLCIGGLLYNERSRSCDWPENVEGCQKHPLCNDDPNGNVPLGKSCNRYWQCQGGYPRLQRCPAMLVFDRRSLRCVVPPTEDCDVPPTPAGYDGELGPDGNAQEPEEENLPPGVSPLPPQVSNNNNHNANQQLRGHQNHQQHQQNHQLQQQQQRNRT</sequence>
<evidence type="ECO:0000256" key="6">
    <source>
        <dbReference type="SAM" id="MobiDB-lite"/>
    </source>
</evidence>
<reference evidence="8 9" key="1">
    <citation type="submission" date="2020-02" db="EMBL/GenBank/DDBJ databases">
        <authorList>
            <person name="Ferguson B K."/>
        </authorList>
    </citation>
    <scope>NUCLEOTIDE SEQUENCE [LARGE SCALE GENOMIC DNA]</scope>
</reference>
<evidence type="ECO:0000259" key="7">
    <source>
        <dbReference type="PROSITE" id="PS50940"/>
    </source>
</evidence>
<dbReference type="GO" id="GO:0008061">
    <property type="term" value="F:chitin binding"/>
    <property type="evidence" value="ECO:0007669"/>
    <property type="project" value="UniProtKB-KW"/>
</dbReference>
<dbReference type="InterPro" id="IPR036508">
    <property type="entry name" value="Chitin-bd_dom_sf"/>
</dbReference>
<dbReference type="Proteomes" id="UP000479190">
    <property type="component" value="Unassembled WGS sequence"/>
</dbReference>
<keyword evidence="1" id="KW-0147">Chitin-binding</keyword>
<keyword evidence="3" id="KW-0677">Repeat</keyword>
<accession>A0A6H5IBB2</accession>
<feature type="region of interest" description="Disordered" evidence="6">
    <location>
        <begin position="270"/>
        <end position="343"/>
    </location>
</feature>
<dbReference type="InterPro" id="IPR051940">
    <property type="entry name" value="Chitin_bind-dev_reg"/>
</dbReference>
<keyword evidence="4" id="KW-1015">Disulfide bond</keyword>
<feature type="domain" description="Chitin-binding type-2" evidence="7">
    <location>
        <begin position="88"/>
        <end position="148"/>
    </location>
</feature>
<organism evidence="8 9">
    <name type="scientific">Trichogramma brassicae</name>
    <dbReference type="NCBI Taxonomy" id="86971"/>
    <lineage>
        <taxon>Eukaryota</taxon>
        <taxon>Metazoa</taxon>
        <taxon>Ecdysozoa</taxon>
        <taxon>Arthropoda</taxon>
        <taxon>Hexapoda</taxon>
        <taxon>Insecta</taxon>
        <taxon>Pterygota</taxon>
        <taxon>Neoptera</taxon>
        <taxon>Endopterygota</taxon>
        <taxon>Hymenoptera</taxon>
        <taxon>Apocrita</taxon>
        <taxon>Proctotrupomorpha</taxon>
        <taxon>Chalcidoidea</taxon>
        <taxon>Trichogrammatidae</taxon>
        <taxon>Trichogramma</taxon>
    </lineage>
</organism>
<evidence type="ECO:0000313" key="8">
    <source>
        <dbReference type="EMBL" id="CAB0035293.1"/>
    </source>
</evidence>
<evidence type="ECO:0000256" key="5">
    <source>
        <dbReference type="ARBA" id="ARBA00023180"/>
    </source>
</evidence>